<feature type="domain" description="HTH crp-type" evidence="5">
    <location>
        <begin position="254"/>
        <end position="304"/>
    </location>
</feature>
<dbReference type="PANTHER" id="PTHR43132">
    <property type="entry name" value="ARSENICAL RESISTANCE OPERON REPRESSOR ARSR-RELATED"/>
    <property type="match status" value="1"/>
</dbReference>
<organism evidence="6 7">
    <name type="scientific">Amycolatopsis japonica</name>
    <dbReference type="NCBI Taxonomy" id="208439"/>
    <lineage>
        <taxon>Bacteria</taxon>
        <taxon>Bacillati</taxon>
        <taxon>Actinomycetota</taxon>
        <taxon>Actinomycetes</taxon>
        <taxon>Pseudonocardiales</taxon>
        <taxon>Pseudonocardiaceae</taxon>
        <taxon>Amycolatopsis</taxon>
        <taxon>Amycolatopsis japonica group</taxon>
    </lineage>
</organism>
<dbReference type="EMBL" id="CP008953">
    <property type="protein sequence ID" value="AIG80911.1"/>
    <property type="molecule type" value="Genomic_DNA"/>
</dbReference>
<feature type="domain" description="HTH arsR-type" evidence="4">
    <location>
        <begin position="242"/>
        <end position="313"/>
    </location>
</feature>
<dbReference type="eggNOG" id="COG0640">
    <property type="taxonomic scope" value="Bacteria"/>
</dbReference>
<dbReference type="PANTHER" id="PTHR43132:SF8">
    <property type="entry name" value="HTH-TYPE TRANSCRIPTIONAL REGULATOR KMTR"/>
    <property type="match status" value="1"/>
</dbReference>
<keyword evidence="2" id="KW-0238">DNA-binding</keyword>
<evidence type="ECO:0000259" key="4">
    <source>
        <dbReference type="SMART" id="SM00418"/>
    </source>
</evidence>
<dbReference type="AlphaFoldDB" id="A0A075V973"/>
<dbReference type="GO" id="GO:0003677">
    <property type="term" value="F:DNA binding"/>
    <property type="evidence" value="ECO:0007669"/>
    <property type="project" value="UniProtKB-KW"/>
</dbReference>
<evidence type="ECO:0000256" key="2">
    <source>
        <dbReference type="ARBA" id="ARBA00023125"/>
    </source>
</evidence>
<dbReference type="InterPro" id="IPR001845">
    <property type="entry name" value="HTH_ArsR_DNA-bd_dom"/>
</dbReference>
<dbReference type="InterPro" id="IPR012318">
    <property type="entry name" value="HTH_CRP"/>
</dbReference>
<name>A0A075V973_9PSEU</name>
<dbReference type="Proteomes" id="UP000028492">
    <property type="component" value="Chromosome"/>
</dbReference>
<dbReference type="InterPro" id="IPR045981">
    <property type="entry name" value="DUF5937"/>
</dbReference>
<dbReference type="Pfam" id="PF19361">
    <property type="entry name" value="DUF5937"/>
    <property type="match status" value="1"/>
</dbReference>
<evidence type="ECO:0000313" key="6">
    <source>
        <dbReference type="EMBL" id="AIG80911.1"/>
    </source>
</evidence>
<dbReference type="SMART" id="SM00418">
    <property type="entry name" value="HTH_ARSR"/>
    <property type="match status" value="1"/>
</dbReference>
<dbReference type="Gene3D" id="1.10.10.10">
    <property type="entry name" value="Winged helix-like DNA-binding domain superfamily/Winged helix DNA-binding domain"/>
    <property type="match status" value="1"/>
</dbReference>
<dbReference type="Pfam" id="PF12840">
    <property type="entry name" value="HTH_20"/>
    <property type="match status" value="1"/>
</dbReference>
<protein>
    <recommendedName>
        <fullName evidence="8">HTH arsR-type domain-containing protein</fullName>
    </recommendedName>
</protein>
<proteinExistence type="predicted"/>
<dbReference type="CDD" id="cd00090">
    <property type="entry name" value="HTH_ARSR"/>
    <property type="match status" value="1"/>
</dbReference>
<evidence type="ECO:0000259" key="5">
    <source>
        <dbReference type="SMART" id="SM00419"/>
    </source>
</evidence>
<dbReference type="InterPro" id="IPR051011">
    <property type="entry name" value="Metal_resp_trans_reg"/>
</dbReference>
<dbReference type="STRING" id="208439.AJAP_40675"/>
<dbReference type="KEGG" id="aja:AJAP_40675"/>
<evidence type="ECO:0000256" key="3">
    <source>
        <dbReference type="ARBA" id="ARBA00023163"/>
    </source>
</evidence>
<dbReference type="InterPro" id="IPR036390">
    <property type="entry name" value="WH_DNA-bd_sf"/>
</dbReference>
<keyword evidence="1" id="KW-0805">Transcription regulation</keyword>
<keyword evidence="3" id="KW-0804">Transcription</keyword>
<sequence length="314" mass="34708">MIELVLTAESANRVRFGISPLDETMGALQTLLGRRGHPSHLPWLREAAAKLPNLPIEGFAKVMSARHYITDFLSPPPSGPETTASAQLAEIRRTPPDQVAHELSKVDADLSGLPEDPAVARDLLADQMEIAWTELVEPHWPRMRRFLVADIEERSRRLAAGGIALVLEDIHPRVRLVDDVLVIEMKERGRVHLDRRGLLLIPGVFAWPSVGVITMEPWQPSLLYPARGVAELWSDPERPPGALAGVLGRTKAALLTTLNEPASTTELARRLGFSAPTVSQHLTAMHAAGLLDTRRRGREVRYRRTELGDALIRA</sequence>
<evidence type="ECO:0000256" key="1">
    <source>
        <dbReference type="ARBA" id="ARBA00023015"/>
    </source>
</evidence>
<evidence type="ECO:0008006" key="8">
    <source>
        <dbReference type="Google" id="ProtNLM"/>
    </source>
</evidence>
<dbReference type="SUPFAM" id="SSF46785">
    <property type="entry name" value="Winged helix' DNA-binding domain"/>
    <property type="match status" value="1"/>
</dbReference>
<dbReference type="InterPro" id="IPR011991">
    <property type="entry name" value="ArsR-like_HTH"/>
</dbReference>
<reference evidence="6 7" key="1">
    <citation type="journal article" date="2014" name="J. Biotechnol.">
        <title>Complete genome sequence of the actinobacterium Amycolatopsis japonica MG417-CF17(T) (=DSM 44213T) producing (S,S)-N,N'-ethylenediaminedisuccinic acid.</title>
        <authorList>
            <person name="Stegmann E."/>
            <person name="Albersmeier A."/>
            <person name="Spohn M."/>
            <person name="Gert H."/>
            <person name="Weber T."/>
            <person name="Wohlleben W."/>
            <person name="Kalinowski J."/>
            <person name="Ruckert C."/>
        </authorList>
    </citation>
    <scope>NUCLEOTIDE SEQUENCE [LARGE SCALE GENOMIC DNA]</scope>
    <source>
        <strain evidence="7">MG417-CF17 (DSM 44213)</strain>
    </source>
</reference>
<dbReference type="SMART" id="SM00419">
    <property type="entry name" value="HTH_CRP"/>
    <property type="match status" value="1"/>
</dbReference>
<keyword evidence="7" id="KW-1185">Reference proteome</keyword>
<dbReference type="HOGENOM" id="CLU_063235_0_0_11"/>
<dbReference type="RefSeq" id="WP_038521419.1">
    <property type="nucleotide sequence ID" value="NZ_CP008953.1"/>
</dbReference>
<dbReference type="GO" id="GO:0003700">
    <property type="term" value="F:DNA-binding transcription factor activity"/>
    <property type="evidence" value="ECO:0007669"/>
    <property type="project" value="InterPro"/>
</dbReference>
<accession>A0A075V973</accession>
<evidence type="ECO:0000313" key="7">
    <source>
        <dbReference type="Proteomes" id="UP000028492"/>
    </source>
</evidence>
<dbReference type="InterPro" id="IPR036388">
    <property type="entry name" value="WH-like_DNA-bd_sf"/>
</dbReference>
<gene>
    <name evidence="6" type="ORF">AJAP_40675</name>
</gene>